<gene>
    <name evidence="2" type="ORF">I6H06_13925</name>
    <name evidence="3" type="ORF">NFI99_22095</name>
</gene>
<evidence type="ECO:0000313" key="5">
    <source>
        <dbReference type="Proteomes" id="UP001056386"/>
    </source>
</evidence>
<evidence type="ECO:0000313" key="4">
    <source>
        <dbReference type="Proteomes" id="UP000594892"/>
    </source>
</evidence>
<dbReference type="AlphaFoldDB" id="A0AAQ0BUT6"/>
<dbReference type="InterPro" id="IPR013320">
    <property type="entry name" value="ConA-like_dom_sf"/>
</dbReference>
<evidence type="ECO:0000313" key="2">
    <source>
        <dbReference type="EMBL" id="QPQ93356.1"/>
    </source>
</evidence>
<dbReference type="InterPro" id="IPR046540">
    <property type="entry name" value="DMFA2_C"/>
</dbReference>
<dbReference type="GeneID" id="45699090"/>
<dbReference type="Gene3D" id="2.60.120.200">
    <property type="match status" value="1"/>
</dbReference>
<dbReference type="Pfam" id="PF20254">
    <property type="entry name" value="DMFA2_C"/>
    <property type="match status" value="1"/>
</dbReference>
<dbReference type="Proteomes" id="UP001056386">
    <property type="component" value="Chromosome 1"/>
</dbReference>
<evidence type="ECO:0000313" key="3">
    <source>
        <dbReference type="EMBL" id="USS47522.1"/>
    </source>
</evidence>
<accession>A0AAQ0BUT6</accession>
<keyword evidence="5" id="KW-1185">Reference proteome</keyword>
<name>A0AAQ0BUT6_BURGL</name>
<dbReference type="EMBL" id="CP065601">
    <property type="protein sequence ID" value="QPQ93356.1"/>
    <property type="molecule type" value="Genomic_DNA"/>
</dbReference>
<sequence length="757" mass="82784">MSAIIAYSDRWSVAPGETIRFMVSSANAEPYDVQIVRLRQPNAGPGASSFEPECVATPCNGRYEGRTQTIPIGSLAVFDRLALDVSDGFSLTACIRPTTPRKGRQAIMGAWSEHQMTGSGLELDERGALQLVLGRPGLAPVYVSTGVPMTPRWHRVAASFDAAAGAVTLWQEPLSRHDFHNEAPVSVTVNVPFCPAAFAGPFTMAAWSADRTDEPSAWEGWQFACHFNGCIARPRVARGPLARDEIALLDAWPERADLGERVVAAWDFTQGISGDAVTDLGLRQHHGILINQPTRAVPGHDWEGEVFAWPLAPDRYGAIHFHDDDLVDACWASDFEWVVPNALRSGVYAAHLTSDVSEFWIPFVVRPPRGKSNKSTARILLLLPTATYIAYQNHRTRFSSLASERLHGCLSLLDAVDVAFLDTPEMGLSTYDRHSDGSGVAYASRHRPAQNVRPDGRLWNFNVDLFIVDWLEKLGVAYDVVTDEDLHAEQAALLAPYATVITGSHPEYASREMLDAIECYLRTGGRLMYMGGNGFYWRIAFHPERSGVIEVRRADGVRAWDAEPGALHLSFNGERGGLWRQAGRAPQRLVGVGFVAQGFDRCSYYRRTCASYDPCLAWMFEGICGEVFGDYGMLKGGAAGIEIDACSDDLGTPPQAIVIARSENHSNTYEQAGEEVLVPHGATDALLNASVRAEMVFFAIPGGGAVFSTGSIAYAGALGCSGRDHDVFRLTTNVLCRFVDPAPFDFDKRQGRPLKQS</sequence>
<organism evidence="2 4">
    <name type="scientific">Burkholderia glumae</name>
    <name type="common">Pseudomonas glumae</name>
    <dbReference type="NCBI Taxonomy" id="337"/>
    <lineage>
        <taxon>Bacteria</taxon>
        <taxon>Pseudomonadati</taxon>
        <taxon>Pseudomonadota</taxon>
        <taxon>Betaproteobacteria</taxon>
        <taxon>Burkholderiales</taxon>
        <taxon>Burkholderiaceae</taxon>
        <taxon>Burkholderia</taxon>
    </lineage>
</organism>
<reference evidence="2 4" key="1">
    <citation type="submission" date="2020-12" db="EMBL/GenBank/DDBJ databases">
        <title>FDA dAtabase for Regulatory Grade micrObial Sequences (FDA-ARGOS): Supporting development and validation of Infectious Disease Dx tests.</title>
        <authorList>
            <person name="Minogue T."/>
            <person name="Wolcott M."/>
            <person name="Wasieloski L."/>
            <person name="Aguilar W."/>
            <person name="Moore D."/>
            <person name="Jaissle J."/>
            <person name="Tallon L."/>
            <person name="Sadzewicz L."/>
            <person name="Zhao X."/>
            <person name="Boylan J."/>
            <person name="Ott S."/>
            <person name="Bowen H."/>
            <person name="Vavikolanu K."/>
            <person name="Mehta A."/>
            <person name="Aluvathingal J."/>
            <person name="Nadendla S."/>
            <person name="Yan Y."/>
            <person name="Sichtig H."/>
        </authorList>
    </citation>
    <scope>NUCLEOTIDE SEQUENCE [LARGE SCALE GENOMIC DNA]</scope>
    <source>
        <strain evidence="2 4">FDAARGOS_949</strain>
    </source>
</reference>
<proteinExistence type="predicted"/>
<evidence type="ECO:0000259" key="1">
    <source>
        <dbReference type="Pfam" id="PF20254"/>
    </source>
</evidence>
<reference evidence="3" key="2">
    <citation type="submission" date="2022-06" db="EMBL/GenBank/DDBJ databases">
        <title>Draft genome sequence of Burkholderia glumae strain GR20004 isolated from rice panicle showing bacterial panicle blight.</title>
        <authorList>
            <person name="Choi S.Y."/>
            <person name="Lee Y.H."/>
        </authorList>
    </citation>
    <scope>NUCLEOTIDE SEQUENCE</scope>
    <source>
        <strain evidence="3">GR20004</strain>
    </source>
</reference>
<dbReference type="RefSeq" id="WP_015875909.1">
    <property type="nucleotide sequence ID" value="NZ_CP021074.1"/>
</dbReference>
<dbReference type="EMBL" id="CP099587">
    <property type="protein sequence ID" value="USS47522.1"/>
    <property type="molecule type" value="Genomic_DNA"/>
</dbReference>
<dbReference type="Proteomes" id="UP000594892">
    <property type="component" value="Chromosome 2"/>
</dbReference>
<dbReference type="SUPFAM" id="SSF49899">
    <property type="entry name" value="Concanavalin A-like lectins/glucanases"/>
    <property type="match status" value="1"/>
</dbReference>
<feature type="domain" description="N,N-dimethylformamidase beta subunit-like C-terminal" evidence="1">
    <location>
        <begin position="294"/>
        <end position="719"/>
    </location>
</feature>
<protein>
    <submittedName>
        <fullName evidence="2">N,N-dimethylformamidase</fullName>
    </submittedName>
</protein>